<dbReference type="KEGG" id="ppso:QPJ95_06670"/>
<protein>
    <submittedName>
        <fullName evidence="2">Glycerophosphodiester phosphodiesterase family protein</fullName>
    </submittedName>
</protein>
<sequence>MTSLPKIFAHRGAPAAPPENTLEGFQYAMDAGADGIELDLLLTRDGAGDWLHGKAPAIRDLTLEELRCYDVGGLRPGAAPKPPHQAQLQHCRIPTLDEFLTQVKTNAQDIELLVELKHSPTANSQVQFLESISK</sequence>
<dbReference type="PROSITE" id="PS51704">
    <property type="entry name" value="GP_PDE"/>
    <property type="match status" value="1"/>
</dbReference>
<organism evidence="2 3">
    <name type="scientific">Parasedimentitalea psychrophila</name>
    <dbReference type="NCBI Taxonomy" id="2997337"/>
    <lineage>
        <taxon>Bacteria</taxon>
        <taxon>Pseudomonadati</taxon>
        <taxon>Pseudomonadota</taxon>
        <taxon>Alphaproteobacteria</taxon>
        <taxon>Rhodobacterales</taxon>
        <taxon>Paracoccaceae</taxon>
        <taxon>Parasedimentitalea</taxon>
    </lineage>
</organism>
<name>A0A9Y2P5P9_9RHOB</name>
<evidence type="ECO:0000313" key="2">
    <source>
        <dbReference type="EMBL" id="WIY26594.1"/>
    </source>
</evidence>
<dbReference type="EMBL" id="CP127247">
    <property type="protein sequence ID" value="WIY26594.1"/>
    <property type="molecule type" value="Genomic_DNA"/>
</dbReference>
<evidence type="ECO:0000259" key="1">
    <source>
        <dbReference type="PROSITE" id="PS51704"/>
    </source>
</evidence>
<dbReference type="RefSeq" id="WP_270917673.1">
    <property type="nucleotide sequence ID" value="NZ_CP127247.1"/>
</dbReference>
<feature type="domain" description="GP-PDE" evidence="1">
    <location>
        <begin position="5"/>
        <end position="134"/>
    </location>
</feature>
<dbReference type="PANTHER" id="PTHR46211:SF14">
    <property type="entry name" value="GLYCEROPHOSPHODIESTER PHOSPHODIESTERASE"/>
    <property type="match status" value="1"/>
</dbReference>
<dbReference type="GO" id="GO:0008081">
    <property type="term" value="F:phosphoric diester hydrolase activity"/>
    <property type="evidence" value="ECO:0007669"/>
    <property type="project" value="InterPro"/>
</dbReference>
<evidence type="ECO:0000313" key="3">
    <source>
        <dbReference type="Proteomes" id="UP001238334"/>
    </source>
</evidence>
<dbReference type="GO" id="GO:0006629">
    <property type="term" value="P:lipid metabolic process"/>
    <property type="evidence" value="ECO:0007669"/>
    <property type="project" value="InterPro"/>
</dbReference>
<keyword evidence="3" id="KW-1185">Reference proteome</keyword>
<dbReference type="PANTHER" id="PTHR46211">
    <property type="entry name" value="GLYCEROPHOSPHORYL DIESTER PHOSPHODIESTERASE"/>
    <property type="match status" value="1"/>
</dbReference>
<dbReference type="AlphaFoldDB" id="A0A9Y2P5P9"/>
<dbReference type="Proteomes" id="UP001238334">
    <property type="component" value="Chromosome"/>
</dbReference>
<dbReference type="InterPro" id="IPR017946">
    <property type="entry name" value="PLC-like_Pdiesterase_TIM-brl"/>
</dbReference>
<dbReference type="Pfam" id="PF03009">
    <property type="entry name" value="GDPD"/>
    <property type="match status" value="1"/>
</dbReference>
<proteinExistence type="predicted"/>
<accession>A0A9Y2P5P9</accession>
<dbReference type="InterPro" id="IPR030395">
    <property type="entry name" value="GP_PDE_dom"/>
</dbReference>
<dbReference type="SUPFAM" id="SSF51695">
    <property type="entry name" value="PLC-like phosphodiesterases"/>
    <property type="match status" value="1"/>
</dbReference>
<gene>
    <name evidence="2" type="ORF">QPJ95_06670</name>
</gene>
<dbReference type="Gene3D" id="3.20.20.190">
    <property type="entry name" value="Phosphatidylinositol (PI) phosphodiesterase"/>
    <property type="match status" value="1"/>
</dbReference>
<reference evidence="2 3" key="1">
    <citation type="submission" date="2023-06" db="EMBL/GenBank/DDBJ databases">
        <title>Parasedimentitalea psychrophila sp. nov., a psychrophilic bacterium isolated from deep-sea sediment.</title>
        <authorList>
            <person name="Li A."/>
        </authorList>
    </citation>
    <scope>NUCLEOTIDE SEQUENCE [LARGE SCALE GENOMIC DNA]</scope>
    <source>
        <strain evidence="2 3">QS115</strain>
    </source>
</reference>